<feature type="domain" description="Carrier" evidence="5">
    <location>
        <begin position="1726"/>
        <end position="1801"/>
    </location>
</feature>
<protein>
    <submittedName>
        <fullName evidence="8">SDR family NAD(P)-dependent oxidoreductase</fullName>
    </submittedName>
</protein>
<feature type="domain" description="PKS/mFAS DH" evidence="7">
    <location>
        <begin position="1348"/>
        <end position="1632"/>
    </location>
</feature>
<proteinExistence type="predicted"/>
<dbReference type="CDD" id="cd08953">
    <property type="entry name" value="KR_2_SDR_x"/>
    <property type="match status" value="1"/>
</dbReference>
<dbReference type="SMART" id="SM00826">
    <property type="entry name" value="PKS_DH"/>
    <property type="match status" value="1"/>
</dbReference>
<dbReference type="SUPFAM" id="SSF55048">
    <property type="entry name" value="Probable ACP-binding domain of malonyl-CoA ACP transacylase"/>
    <property type="match status" value="1"/>
</dbReference>
<dbReference type="InterPro" id="IPR049490">
    <property type="entry name" value="C883_1060-like_KR_N"/>
</dbReference>
<dbReference type="Gene3D" id="3.30.70.250">
    <property type="entry name" value="Malonyl-CoA ACP transacylase, ACP-binding"/>
    <property type="match status" value="1"/>
</dbReference>
<evidence type="ECO:0000313" key="9">
    <source>
        <dbReference type="Proteomes" id="UP001517376"/>
    </source>
</evidence>
<dbReference type="EMBL" id="JAAATW010000001">
    <property type="protein sequence ID" value="NBE06548.1"/>
    <property type="molecule type" value="Genomic_DNA"/>
</dbReference>
<dbReference type="Pfam" id="PF00550">
    <property type="entry name" value="PP-binding"/>
    <property type="match status" value="1"/>
</dbReference>
<dbReference type="InterPro" id="IPR050091">
    <property type="entry name" value="PKS_NRPS_Biosynth_Enz"/>
</dbReference>
<evidence type="ECO:0000256" key="2">
    <source>
        <dbReference type="ARBA" id="ARBA00022553"/>
    </source>
</evidence>
<evidence type="ECO:0000256" key="3">
    <source>
        <dbReference type="ARBA" id="ARBA00022679"/>
    </source>
</evidence>
<dbReference type="PANTHER" id="PTHR43775">
    <property type="entry name" value="FATTY ACID SYNTHASE"/>
    <property type="match status" value="1"/>
</dbReference>
<dbReference type="SUPFAM" id="SSF53474">
    <property type="entry name" value="alpha/beta-Hydrolases"/>
    <property type="match status" value="1"/>
</dbReference>
<feature type="region of interest" description="N-terminal hotdog fold" evidence="4">
    <location>
        <begin position="1348"/>
        <end position="1473"/>
    </location>
</feature>
<dbReference type="InterPro" id="IPR036736">
    <property type="entry name" value="ACP-like_sf"/>
</dbReference>
<dbReference type="Pfam" id="PF08659">
    <property type="entry name" value="KR"/>
    <property type="match status" value="1"/>
</dbReference>
<dbReference type="InterPro" id="IPR001031">
    <property type="entry name" value="Thioesterase"/>
</dbReference>
<dbReference type="Pfam" id="PF22621">
    <property type="entry name" value="CurL-like_PKS_C"/>
    <property type="match status" value="1"/>
</dbReference>
<dbReference type="Pfam" id="PF02801">
    <property type="entry name" value="Ketoacyl-synt_C"/>
    <property type="match status" value="1"/>
</dbReference>
<dbReference type="Pfam" id="PF00109">
    <property type="entry name" value="ketoacyl-synt"/>
    <property type="match status" value="1"/>
</dbReference>
<dbReference type="InterPro" id="IPR049551">
    <property type="entry name" value="PKS_DH_C"/>
</dbReference>
<comment type="caution">
    <text evidence="8">The sequence shown here is derived from an EMBL/GenBank/DDBJ whole genome shotgun (WGS) entry which is preliminary data.</text>
</comment>
<dbReference type="InterPro" id="IPR001227">
    <property type="entry name" value="Ac_transferase_dom_sf"/>
</dbReference>
<feature type="domain" description="Ketosynthase family 3 (KS3)" evidence="6">
    <location>
        <begin position="5"/>
        <end position="433"/>
    </location>
</feature>
<dbReference type="PANTHER" id="PTHR43775:SF51">
    <property type="entry name" value="INACTIVE PHENOLPHTHIOCEROL SYNTHESIS POLYKETIDE SYNTHASE TYPE I PKS1-RELATED"/>
    <property type="match status" value="1"/>
</dbReference>
<dbReference type="InterPro" id="IPR020841">
    <property type="entry name" value="PKS_Beta-ketoAc_synthase_dom"/>
</dbReference>
<dbReference type="SUPFAM" id="SSF53901">
    <property type="entry name" value="Thiolase-like"/>
    <property type="match status" value="1"/>
</dbReference>
<dbReference type="Pfam" id="PF21394">
    <property type="entry name" value="Beta-ketacyl_N"/>
    <property type="match status" value="1"/>
</dbReference>
<dbReference type="InterPro" id="IPR049552">
    <property type="entry name" value="PKS_DH_N"/>
</dbReference>
<dbReference type="Pfam" id="PF21089">
    <property type="entry name" value="PKS_DH_N"/>
    <property type="match status" value="1"/>
</dbReference>
<organism evidence="8 9">
    <name type="scientific">Paragemmobacter ruber</name>
    <dbReference type="NCBI Taxonomy" id="1985673"/>
    <lineage>
        <taxon>Bacteria</taxon>
        <taxon>Pseudomonadati</taxon>
        <taxon>Pseudomonadota</taxon>
        <taxon>Alphaproteobacteria</taxon>
        <taxon>Rhodobacterales</taxon>
        <taxon>Paracoccaceae</taxon>
        <taxon>Paragemmobacter</taxon>
    </lineage>
</organism>
<dbReference type="CDD" id="cd00833">
    <property type="entry name" value="PKS"/>
    <property type="match status" value="1"/>
</dbReference>
<dbReference type="PROSITE" id="PS52004">
    <property type="entry name" value="KS3_2"/>
    <property type="match status" value="1"/>
</dbReference>
<feature type="region of interest" description="C-terminal hotdog fold" evidence="4">
    <location>
        <begin position="1486"/>
        <end position="1632"/>
    </location>
</feature>
<dbReference type="InterPro" id="IPR009081">
    <property type="entry name" value="PP-bd_ACP"/>
</dbReference>
<keyword evidence="3" id="KW-0808">Transferase</keyword>
<dbReference type="SUPFAM" id="SSF47336">
    <property type="entry name" value="ACP-like"/>
    <property type="match status" value="1"/>
</dbReference>
<dbReference type="Pfam" id="PF00698">
    <property type="entry name" value="Acyl_transf_1"/>
    <property type="match status" value="1"/>
</dbReference>
<dbReference type="Gene3D" id="3.10.129.110">
    <property type="entry name" value="Polyketide synthase dehydratase"/>
    <property type="match status" value="1"/>
</dbReference>
<dbReference type="SMART" id="SM00825">
    <property type="entry name" value="PKS_KS"/>
    <property type="match status" value="1"/>
</dbReference>
<dbReference type="Gene3D" id="3.30.70.3290">
    <property type="match status" value="1"/>
</dbReference>
<evidence type="ECO:0000259" key="5">
    <source>
        <dbReference type="PROSITE" id="PS50075"/>
    </source>
</evidence>
<dbReference type="PROSITE" id="PS50075">
    <property type="entry name" value="CARRIER"/>
    <property type="match status" value="1"/>
</dbReference>
<evidence type="ECO:0000259" key="7">
    <source>
        <dbReference type="PROSITE" id="PS52019"/>
    </source>
</evidence>
<dbReference type="Pfam" id="PF14765">
    <property type="entry name" value="PS-DH"/>
    <property type="match status" value="1"/>
</dbReference>
<dbReference type="Gene3D" id="3.40.50.1820">
    <property type="entry name" value="alpha/beta hydrolase"/>
    <property type="match status" value="1"/>
</dbReference>
<dbReference type="SMART" id="SM00823">
    <property type="entry name" value="PKS_PP"/>
    <property type="match status" value="1"/>
</dbReference>
<evidence type="ECO:0000256" key="4">
    <source>
        <dbReference type="PROSITE-ProRule" id="PRU01363"/>
    </source>
</evidence>
<dbReference type="Gene3D" id="3.40.47.10">
    <property type="match status" value="1"/>
</dbReference>
<feature type="active site" description="Proton acceptor; for dehydratase activity" evidence="4">
    <location>
        <position position="1382"/>
    </location>
</feature>
<dbReference type="PROSITE" id="PS52019">
    <property type="entry name" value="PKS_MFAS_DH"/>
    <property type="match status" value="1"/>
</dbReference>
<dbReference type="InterPro" id="IPR020806">
    <property type="entry name" value="PKS_PP-bd"/>
</dbReference>
<dbReference type="InterPro" id="IPR016036">
    <property type="entry name" value="Malonyl_transacylase_ACP-bd"/>
</dbReference>
<keyword evidence="2" id="KW-0597">Phosphoprotein</keyword>
<dbReference type="InterPro" id="IPR013968">
    <property type="entry name" value="PKS_KR"/>
</dbReference>
<reference evidence="9" key="1">
    <citation type="submission" date="2020-01" db="EMBL/GenBank/DDBJ databases">
        <title>Sphingomonas sp. strain CSW-10.</title>
        <authorList>
            <person name="Chen W.-M."/>
        </authorList>
    </citation>
    <scope>NUCLEOTIDE SEQUENCE [LARGE SCALE GENOMIC DNA]</scope>
    <source>
        <strain evidence="9">CCP-1</strain>
    </source>
</reference>
<feature type="active site" description="Proton donor; for dehydratase activity" evidence="4">
    <location>
        <position position="1549"/>
    </location>
</feature>
<name>A0ABW9Y220_9RHOB</name>
<keyword evidence="1" id="KW-0596">Phosphopantetheine</keyword>
<evidence type="ECO:0000313" key="8">
    <source>
        <dbReference type="EMBL" id="NBE06548.1"/>
    </source>
</evidence>
<sequence length="2106" mass="225520">MDTGDTHIAIVGMAAHLPGAPDLGSYWENLRDGRSAVRRLTEEELIAAGESPAQLKNPAYVPFAAPLDGFDRFDAEFFGFSPKEAAILDPQHRHFLEVAWEALEDAGHPPESFRGRIGVFAGCGMGSYFYFNLCSNRSLVDSTGMFLLRHTGNDKDFLSTRVSHIFDLKGPSLSIQTACSTSLVAVHYAVQALLNGECDMALAGGVTIELPQNRGYIYKEGEVLSPDGVCHAFDHRGQGTVFGSGAGTVVLRRLEDAIADGDHIWAVIRGSAVNNDGAAKAGYLAPSVEGQAACIAEALQVAGTPADTVDYIECHGTGTYLGDPIEVAALTEAFRRTTAETGFARIGSVKTNIGHLDTAAGVASLIKATLSLHNRQMPPSLNFEKPNPAIDFEGSPFRVNDRLTDWPRRKGPRRAGINSLGVGGTNAHVILEEAPEVAAAEASDWPFQLLSLSARSPAALNEASQRLAAHLRAHPEQPLADVAFTLKEGRRAFEHRRVLVAASHEEAAKMLEAADPRRVFTQRRVGDTPDVVFMFPGGGAQYPNMARDLYETEPVFAEWMDKGLAILDRLTTEDIRALWLPEPGAEAQAAETLRRPSLQLPLILIVEIALARLWESWGVRPAALIGHSMGENAAACIAGVMTLEGVIGLVHLRGRLFDTVSAGGMLSVPLSEAALAPYLGDLDIASVNAPELTVVSGSDAGLQALAERLRADGVETTRIAINIAAHSRMLEPILADFRAHLAGMTLSPPRIPIISNRTGQPLTAEQATSPDYWVAHLRGTVRFADGIAKLREKAERVYLEVGPGRALSTLAQANGVMGGQPVPSSLRHPDDTVSDDRHFIATLGRLWACGAATDWSQLWGDARRRRVPLPTYPFQRSRYFVEPSLPSAAPEADLLPARHRDLADFGYRLAWRAAPADCLVDVESELGAPLTWLVFADEAGLARAAVQRLRAGGHRVITVHAGDAFARTGDDTYTLAPEHGREGYDALFADLALRDLTPARIGHFWLVTDGETFRPGSSFFHRNLEQGFWSLFFLGQAMGEAGMKPLPHLTVFTSGAAQVRQEALPYPEKSAVTGPVRVMPRELPGLTAALVDVALTDTRRGIPADTVNLVLEEMLATPANTVAALRGARRFETRLAPAPLPASLDIPKGSVWVVTGGLGGIGVTVAERLMRDAGAKVALIGRSLPAPGSARAGVLKRLERLGPVLALAADVCNPEDMRAALDRARAELGPIHGLVHAAGTVDDAPLLGKDPGSAENVLSPKVHGTKLLDSLLPDGSLAHIVLFSSTSTVIAPAGQSDYVAANEYLNAFARHRAGGRTKVTAIDWGIWSGIGMAADAAARRQGDAAADAPLPGLPILDRMARTDDGARFSTTLSTAQWVMDDHRLKDGTAILPGAAWPEIVAEALSALGQPATFTLTGLTVLRPIRLEADAPRDLRVTLIREKGGTQRIEARIRETAGWALSVVAEVAPFSDSPGTLDLAPIAARCPDRQAARDGVALPSAQEDRVAFGPRWQVLRHTALGTGEGLATLALPAHAMRDTDTTALHPALYDIGTGWGLALLPTAPEGEIWVPVTSGTVRVHAPLPAEIRSWVRIKGTPSPENAAFDVTLTDPTGRILVEVAGIAFRSVSAALVLARPAPPTPAEVQADDANRSTSPAEARMMQALEDGIRPAEGAEAFLRALASDHPQVLVSSLDLPALVRQADAADRPAEAEGPGFARPELESAYVAPRTEVERILAGFWSELLGVAEVGVEDDFFALGGHSLIAVRLFAMIRRQWKLDFPISVLFEAPTIARCAALIAEQIGPEDAKAADPAAKANPAGPKYTHLVPMHGGEGGARTPFFLVAGMFGNVLNLRHLAHLVGNDRPFYGLQARGLFGDAAPHDRIEDAATSCIEELRQIQPHGPYLLGGFSGGGLTAWDMARQLRAAGEEVALVVLLDTPMPVPTPLSRADRAMIKAAELRKGGVRFLAEWARRRMEWERARKAIAAGEPDTSVPSFHNAAIEAAFRRAIGVYTLEAWPEGRVVLYRPPLDKRWKVTGGNWVNSEREYVYPDNQWTPFAPNIDVVEVPGDHDSMVLEPNVRVLAARLRAALAEAEAAQPAAPRKLAAE</sequence>
<dbReference type="InterPro" id="IPR057326">
    <property type="entry name" value="KR_dom"/>
</dbReference>
<accession>A0ABW9Y220</accession>
<dbReference type="InterPro" id="IPR016039">
    <property type="entry name" value="Thiolase-like"/>
</dbReference>
<dbReference type="InterPro" id="IPR042104">
    <property type="entry name" value="PKS_dehydratase_sf"/>
</dbReference>
<dbReference type="PROSITE" id="PS00606">
    <property type="entry name" value="KS3_1"/>
    <property type="match status" value="1"/>
</dbReference>
<dbReference type="SUPFAM" id="SSF52151">
    <property type="entry name" value="FabD/lysophospholipase-like"/>
    <property type="match status" value="1"/>
</dbReference>
<dbReference type="Gene3D" id="1.10.1200.10">
    <property type="entry name" value="ACP-like"/>
    <property type="match status" value="1"/>
</dbReference>
<dbReference type="InterPro" id="IPR014043">
    <property type="entry name" value="Acyl_transferase_dom"/>
</dbReference>
<dbReference type="InterPro" id="IPR018201">
    <property type="entry name" value="Ketoacyl_synth_AS"/>
</dbReference>
<dbReference type="InterPro" id="IPR020807">
    <property type="entry name" value="PKS_DH"/>
</dbReference>
<gene>
    <name evidence="8" type="ORF">GU920_03325</name>
</gene>
<dbReference type="RefSeq" id="WP_161765537.1">
    <property type="nucleotide sequence ID" value="NZ_JAAATW010000001.1"/>
</dbReference>
<evidence type="ECO:0000256" key="1">
    <source>
        <dbReference type="ARBA" id="ARBA00022450"/>
    </source>
</evidence>
<dbReference type="InterPro" id="IPR016035">
    <property type="entry name" value="Acyl_Trfase/lysoPLipase"/>
</dbReference>
<dbReference type="Gene3D" id="3.40.50.720">
    <property type="entry name" value="NAD(P)-binding Rossmann-like Domain"/>
    <property type="match status" value="1"/>
</dbReference>
<dbReference type="Pfam" id="PF00975">
    <property type="entry name" value="Thioesterase"/>
    <property type="match status" value="1"/>
</dbReference>
<dbReference type="Gene3D" id="3.40.366.10">
    <property type="entry name" value="Malonyl-Coenzyme A Acyl Carrier Protein, domain 2"/>
    <property type="match status" value="1"/>
</dbReference>
<dbReference type="SMART" id="SM00827">
    <property type="entry name" value="PKS_AT"/>
    <property type="match status" value="1"/>
</dbReference>
<dbReference type="InterPro" id="IPR029058">
    <property type="entry name" value="AB_hydrolase_fold"/>
</dbReference>
<dbReference type="InterPro" id="IPR014031">
    <property type="entry name" value="Ketoacyl_synth_C"/>
</dbReference>
<dbReference type="InterPro" id="IPR036291">
    <property type="entry name" value="NAD(P)-bd_dom_sf"/>
</dbReference>
<dbReference type="Proteomes" id="UP001517376">
    <property type="component" value="Unassembled WGS sequence"/>
</dbReference>
<dbReference type="InterPro" id="IPR049900">
    <property type="entry name" value="PKS_mFAS_DH"/>
</dbReference>
<dbReference type="InterPro" id="IPR014030">
    <property type="entry name" value="Ketoacyl_synth_N"/>
</dbReference>
<evidence type="ECO:0000259" key="6">
    <source>
        <dbReference type="PROSITE" id="PS52004"/>
    </source>
</evidence>
<dbReference type="SUPFAM" id="SSF51735">
    <property type="entry name" value="NAD(P)-binding Rossmann-fold domains"/>
    <property type="match status" value="2"/>
</dbReference>
<dbReference type="SMART" id="SM00822">
    <property type="entry name" value="PKS_KR"/>
    <property type="match status" value="1"/>
</dbReference>
<keyword evidence="9" id="KW-1185">Reference proteome</keyword>